<comment type="caution">
    <text evidence="1">The sequence shown here is derived from an EMBL/GenBank/DDBJ whole genome shotgun (WGS) entry which is preliminary data.</text>
</comment>
<dbReference type="Proteomes" id="UP001595847">
    <property type="component" value="Unassembled WGS sequence"/>
</dbReference>
<proteinExistence type="predicted"/>
<dbReference type="RefSeq" id="WP_378532907.1">
    <property type="nucleotide sequence ID" value="NZ_JBHSBH010000008.1"/>
</dbReference>
<sequence>MCGGSLLANGFAHLELSTLQGRVDVSVVLEEWDAAPPDAEGASWEEHASAQVFLRGYVVVSGGVPGAAVGLRLACGTGPYRAGVHARRRHAVAERYDLLLRRYRDPHSEAFRAAEQCLRGQEEFLIRLWPAAVRRASASEHEVRYPTAVSG</sequence>
<keyword evidence="2" id="KW-1185">Reference proteome</keyword>
<evidence type="ECO:0000313" key="1">
    <source>
        <dbReference type="EMBL" id="MFC3996649.1"/>
    </source>
</evidence>
<evidence type="ECO:0000313" key="2">
    <source>
        <dbReference type="Proteomes" id="UP001595847"/>
    </source>
</evidence>
<name>A0ABV8FMN0_9ACTN</name>
<protein>
    <submittedName>
        <fullName evidence="1">Uncharacterized protein</fullName>
    </submittedName>
</protein>
<accession>A0ABV8FMN0</accession>
<reference evidence="2" key="1">
    <citation type="journal article" date="2019" name="Int. J. Syst. Evol. Microbiol.">
        <title>The Global Catalogue of Microorganisms (GCM) 10K type strain sequencing project: providing services to taxonomists for standard genome sequencing and annotation.</title>
        <authorList>
            <consortium name="The Broad Institute Genomics Platform"/>
            <consortium name="The Broad Institute Genome Sequencing Center for Infectious Disease"/>
            <person name="Wu L."/>
            <person name="Ma J."/>
        </authorList>
    </citation>
    <scope>NUCLEOTIDE SEQUENCE [LARGE SCALE GENOMIC DNA]</scope>
    <source>
        <strain evidence="2">TBRC 1826</strain>
    </source>
</reference>
<organism evidence="1 2">
    <name type="scientific">Nocardiopsis sediminis</name>
    <dbReference type="NCBI Taxonomy" id="1778267"/>
    <lineage>
        <taxon>Bacteria</taxon>
        <taxon>Bacillati</taxon>
        <taxon>Actinomycetota</taxon>
        <taxon>Actinomycetes</taxon>
        <taxon>Streptosporangiales</taxon>
        <taxon>Nocardiopsidaceae</taxon>
        <taxon>Nocardiopsis</taxon>
    </lineage>
</organism>
<gene>
    <name evidence="1" type="ORF">ACFOVU_12040</name>
</gene>
<dbReference type="EMBL" id="JBHSBH010000008">
    <property type="protein sequence ID" value="MFC3996649.1"/>
    <property type="molecule type" value="Genomic_DNA"/>
</dbReference>